<evidence type="ECO:0000313" key="3">
    <source>
        <dbReference type="EMBL" id="PPA71292.1"/>
    </source>
</evidence>
<feature type="transmembrane region" description="Helical" evidence="2">
    <location>
        <begin position="48"/>
        <end position="70"/>
    </location>
</feature>
<dbReference type="Proteomes" id="UP000239047">
    <property type="component" value="Unassembled WGS sequence"/>
</dbReference>
<feature type="compositionally biased region" description="Basic and acidic residues" evidence="1">
    <location>
        <begin position="105"/>
        <end position="128"/>
    </location>
</feature>
<keyword evidence="2" id="KW-1133">Transmembrane helix</keyword>
<evidence type="ECO:0000256" key="1">
    <source>
        <dbReference type="SAM" id="MobiDB-lite"/>
    </source>
</evidence>
<name>A0A2S5GE21_9BACL</name>
<feature type="region of interest" description="Disordered" evidence="1">
    <location>
        <begin position="71"/>
        <end position="172"/>
    </location>
</feature>
<feature type="compositionally biased region" description="Acidic residues" evidence="1">
    <location>
        <begin position="153"/>
        <end position="163"/>
    </location>
</feature>
<keyword evidence="2" id="KW-0472">Membrane</keyword>
<accession>A0A2S5GE21</accession>
<comment type="caution">
    <text evidence="3">The sequence shown here is derived from an EMBL/GenBank/DDBJ whole genome shotgun (WGS) entry which is preliminary data.</text>
</comment>
<proteinExistence type="predicted"/>
<gene>
    <name evidence="3" type="ORF">C4B60_04295</name>
</gene>
<evidence type="ECO:0000313" key="4">
    <source>
        <dbReference type="Proteomes" id="UP000239047"/>
    </source>
</evidence>
<dbReference type="RefSeq" id="WP_104056782.1">
    <property type="nucleotide sequence ID" value="NZ_PREZ01000002.1"/>
</dbReference>
<keyword evidence="4" id="KW-1185">Reference proteome</keyword>
<reference evidence="3 4" key="1">
    <citation type="submission" date="2018-02" db="EMBL/GenBank/DDBJ databases">
        <title>Jeotgalibacillus proteolyticum sp. nov. a protease producing bacterium isolated from ocean sediments of Laizhou Bay.</title>
        <authorList>
            <person name="Li Y."/>
        </authorList>
    </citation>
    <scope>NUCLEOTIDE SEQUENCE [LARGE SCALE GENOMIC DNA]</scope>
    <source>
        <strain evidence="3 4">22-7</strain>
    </source>
</reference>
<dbReference type="EMBL" id="PREZ01000002">
    <property type="protein sequence ID" value="PPA71292.1"/>
    <property type="molecule type" value="Genomic_DNA"/>
</dbReference>
<sequence length="437" mass="48638">MSGSKWNDQEIKDLLKKMPKMKSGQSAEDLYAQIQREEQKKAAKKPPIWVPVGAGLASVGLLILLLPPLLPDQESMNSSAGNEQAAYDSGSHDTDEFSSSSTESSDDRRENEMEFADKEKHEADKDSAEIFSSEEAAPEEETSDNFTASDQGQESDENQEEMESQAPLEESGETELLFASELNGKAYLSTALVTPDSHIIPMTFVLPVDFSGQTPWELYNRWAGQIDEEGLGFIEFHPISTQVENAGGNVLTANIDQPENYLEEEPTSVFEDVMNATFGNDGRVQLQLLPDEDNNSVQANEPFELDNSKKGYYIFEQSTGDYYMVQSVRSFDTVEEAIYSMQFELPDDQYENAISEQLELTVNKAGDQLEITLENSLDDQAEQEKLQFVEAVLLTAASFDFEEVIFSNVSKEPVSGIDLTLPVEVPVGMNTHYLAEN</sequence>
<feature type="compositionally biased region" description="Basic and acidic residues" evidence="1">
    <location>
        <begin position="7"/>
        <end position="16"/>
    </location>
</feature>
<organism evidence="3 4">
    <name type="scientific">Jeotgalibacillus proteolyticus</name>
    <dbReference type="NCBI Taxonomy" id="2082395"/>
    <lineage>
        <taxon>Bacteria</taxon>
        <taxon>Bacillati</taxon>
        <taxon>Bacillota</taxon>
        <taxon>Bacilli</taxon>
        <taxon>Bacillales</taxon>
        <taxon>Caryophanaceae</taxon>
        <taxon>Jeotgalibacillus</taxon>
    </lineage>
</organism>
<keyword evidence="2" id="KW-0812">Transmembrane</keyword>
<protein>
    <submittedName>
        <fullName evidence="3">Uncharacterized protein</fullName>
    </submittedName>
</protein>
<dbReference type="AlphaFoldDB" id="A0A2S5GE21"/>
<evidence type="ECO:0000256" key="2">
    <source>
        <dbReference type="SAM" id="Phobius"/>
    </source>
</evidence>
<feature type="region of interest" description="Disordered" evidence="1">
    <location>
        <begin position="1"/>
        <end position="33"/>
    </location>
</feature>
<dbReference type="OrthoDB" id="2965336at2"/>